<dbReference type="OrthoDB" id="9811352at2"/>
<dbReference type="InterPro" id="IPR050553">
    <property type="entry name" value="Thioredoxin_ResA/DsbE_sf"/>
</dbReference>
<evidence type="ECO:0000313" key="4">
    <source>
        <dbReference type="Proteomes" id="UP000268908"/>
    </source>
</evidence>
<accession>A0A497XLF7</accession>
<dbReference type="SUPFAM" id="SSF52833">
    <property type="entry name" value="Thioredoxin-like"/>
    <property type="match status" value="1"/>
</dbReference>
<feature type="domain" description="Thioredoxin" evidence="2">
    <location>
        <begin position="38"/>
        <end position="176"/>
    </location>
</feature>
<dbReference type="Proteomes" id="UP000268908">
    <property type="component" value="Unassembled WGS sequence"/>
</dbReference>
<keyword evidence="1" id="KW-0472">Membrane</keyword>
<evidence type="ECO:0000256" key="1">
    <source>
        <dbReference type="SAM" id="Phobius"/>
    </source>
</evidence>
<dbReference type="PROSITE" id="PS51352">
    <property type="entry name" value="THIOREDOXIN_2"/>
    <property type="match status" value="1"/>
</dbReference>
<dbReference type="PANTHER" id="PTHR42852">
    <property type="entry name" value="THIOL:DISULFIDE INTERCHANGE PROTEIN DSBE"/>
    <property type="match status" value="1"/>
</dbReference>
<dbReference type="GO" id="GO:0016853">
    <property type="term" value="F:isomerase activity"/>
    <property type="evidence" value="ECO:0007669"/>
    <property type="project" value="UniProtKB-KW"/>
</dbReference>
<dbReference type="InterPro" id="IPR036249">
    <property type="entry name" value="Thioredoxin-like_sf"/>
</dbReference>
<protein>
    <submittedName>
        <fullName evidence="3">Thiol-disulfide isomerase/thioredoxin</fullName>
    </submittedName>
</protein>
<evidence type="ECO:0000259" key="2">
    <source>
        <dbReference type="PROSITE" id="PS51352"/>
    </source>
</evidence>
<keyword evidence="3" id="KW-0413">Isomerase</keyword>
<sequence length="179" mass="19532">MTPASFLSAVRTRWKRWLLEALLIVGIVVAVQLWQARDLPVGPAPALAGTLVDGRVTSLTDVLETADGRPVLVAFWATWCPVCKAEEGNIDAVARDWPTLTVAMQSGDAAAVAKHLKERELGFTAAVDADGRLASDWKVRGVPTHFIVDGRGNIRFQLVGYATELGLRARLWWAQRFAA</sequence>
<dbReference type="AlphaFoldDB" id="A0A497XLF7"/>
<name>A0A497XLF7_9PROT</name>
<keyword evidence="4" id="KW-1185">Reference proteome</keyword>
<gene>
    <name evidence="3" type="ORF">DFR35_0699</name>
</gene>
<dbReference type="EMBL" id="RCCI01000004">
    <property type="protein sequence ID" value="RLJ68145.1"/>
    <property type="molecule type" value="Genomic_DNA"/>
</dbReference>
<dbReference type="Pfam" id="PF00578">
    <property type="entry name" value="AhpC-TSA"/>
    <property type="match status" value="1"/>
</dbReference>
<dbReference type="Gene3D" id="3.40.30.10">
    <property type="entry name" value="Glutaredoxin"/>
    <property type="match status" value="1"/>
</dbReference>
<dbReference type="PANTHER" id="PTHR42852:SF17">
    <property type="entry name" value="THIOREDOXIN-LIKE PROTEIN HI_1115"/>
    <property type="match status" value="1"/>
</dbReference>
<dbReference type="GO" id="GO:0016209">
    <property type="term" value="F:antioxidant activity"/>
    <property type="evidence" value="ECO:0007669"/>
    <property type="project" value="InterPro"/>
</dbReference>
<keyword evidence="1" id="KW-1133">Transmembrane helix</keyword>
<feature type="transmembrane region" description="Helical" evidence="1">
    <location>
        <begin position="17"/>
        <end position="34"/>
    </location>
</feature>
<dbReference type="InterPro" id="IPR000866">
    <property type="entry name" value="AhpC/TSA"/>
</dbReference>
<dbReference type="InterPro" id="IPR013766">
    <property type="entry name" value="Thioredoxin_domain"/>
</dbReference>
<comment type="caution">
    <text evidence="3">The sequence shown here is derived from an EMBL/GenBank/DDBJ whole genome shotgun (WGS) entry which is preliminary data.</text>
</comment>
<dbReference type="GO" id="GO:0016491">
    <property type="term" value="F:oxidoreductase activity"/>
    <property type="evidence" value="ECO:0007669"/>
    <property type="project" value="InterPro"/>
</dbReference>
<keyword evidence="1" id="KW-0812">Transmembrane</keyword>
<proteinExistence type="predicted"/>
<dbReference type="CDD" id="cd03011">
    <property type="entry name" value="TlpA_like_ScsD_MtbDsbE"/>
    <property type="match status" value="1"/>
</dbReference>
<evidence type="ECO:0000313" key="3">
    <source>
        <dbReference type="EMBL" id="RLJ68145.1"/>
    </source>
</evidence>
<organism evidence="3 4">
    <name type="scientific">Sulfurisoma sediminicola</name>
    <dbReference type="NCBI Taxonomy" id="1381557"/>
    <lineage>
        <taxon>Bacteria</taxon>
        <taxon>Pseudomonadati</taxon>
        <taxon>Pseudomonadota</taxon>
        <taxon>Betaproteobacteria</taxon>
        <taxon>Nitrosomonadales</taxon>
        <taxon>Sterolibacteriaceae</taxon>
        <taxon>Sulfurisoma</taxon>
    </lineage>
</organism>
<reference evidence="3 4" key="1">
    <citation type="submission" date="2018-10" db="EMBL/GenBank/DDBJ databases">
        <title>Genomic Encyclopedia of Type Strains, Phase IV (KMG-IV): sequencing the most valuable type-strain genomes for metagenomic binning, comparative biology and taxonomic classification.</title>
        <authorList>
            <person name="Goeker M."/>
        </authorList>
    </citation>
    <scope>NUCLEOTIDE SEQUENCE [LARGE SCALE GENOMIC DNA]</scope>
    <source>
        <strain evidence="3 4">DSM 26916</strain>
    </source>
</reference>